<dbReference type="PANTHER" id="PTHR11012:SF56">
    <property type="entry name" value="CHK KINASE-LIKE DOMAIN-CONTAINING PROTEIN-RELATED"/>
    <property type="match status" value="1"/>
</dbReference>
<dbReference type="PANTHER" id="PTHR11012">
    <property type="entry name" value="PROTEIN KINASE-LIKE DOMAIN-CONTAINING"/>
    <property type="match status" value="1"/>
</dbReference>
<dbReference type="SUPFAM" id="SSF56112">
    <property type="entry name" value="Protein kinase-like (PK-like)"/>
    <property type="match status" value="1"/>
</dbReference>
<feature type="domain" description="CHK kinase-like" evidence="1">
    <location>
        <begin position="135"/>
        <end position="323"/>
    </location>
</feature>
<evidence type="ECO:0000313" key="2">
    <source>
        <dbReference type="EMBL" id="KAK7867537.1"/>
    </source>
</evidence>
<comment type="caution">
    <text evidence="2">The sequence shown here is derived from an EMBL/GenBank/DDBJ whole genome shotgun (WGS) entry which is preliminary data.</text>
</comment>
<dbReference type="InterPro" id="IPR015897">
    <property type="entry name" value="CHK_kinase-like"/>
</dbReference>
<dbReference type="Pfam" id="PF02958">
    <property type="entry name" value="EcKL"/>
    <property type="match status" value="1"/>
</dbReference>
<protein>
    <recommendedName>
        <fullName evidence="1">CHK kinase-like domain-containing protein</fullName>
    </recommendedName>
</protein>
<proteinExistence type="predicted"/>
<keyword evidence="3" id="KW-1185">Reference proteome</keyword>
<dbReference type="InterPro" id="IPR004119">
    <property type="entry name" value="EcKL"/>
</dbReference>
<evidence type="ECO:0000313" key="3">
    <source>
        <dbReference type="Proteomes" id="UP001378592"/>
    </source>
</evidence>
<evidence type="ECO:0000259" key="1">
    <source>
        <dbReference type="SMART" id="SM00587"/>
    </source>
</evidence>
<accession>A0AAN9Z996</accession>
<name>A0AAN9Z996_9ORTH</name>
<dbReference type="EMBL" id="JAZDUA010000117">
    <property type="protein sequence ID" value="KAK7867537.1"/>
    <property type="molecule type" value="Genomic_DNA"/>
</dbReference>
<dbReference type="Gene3D" id="3.90.1200.10">
    <property type="match status" value="1"/>
</dbReference>
<dbReference type="AlphaFoldDB" id="A0AAN9Z996"/>
<dbReference type="Proteomes" id="UP001378592">
    <property type="component" value="Unassembled WGS sequence"/>
</dbReference>
<gene>
    <name evidence="2" type="ORF">R5R35_009433</name>
</gene>
<dbReference type="SMART" id="SM00587">
    <property type="entry name" value="CHK"/>
    <property type="match status" value="1"/>
</dbReference>
<sequence length="833" mass="92190">MDQSGTSPPEALPKWLTEEYFRSLFRRKSPGEEVAVQNVTVKFADEERVHGRLIRVAVDVATPAGAKTLSYIVKRPAPGQFSSTPASANMYRMEALVLGEIIPAMEKVLEAVAPGKFGQLAPRLVDYGLDENRFIMTEDLSVQGFSTGNRQIGLDLEHSLAYVNHLAAFHAASVAVMDRYESEIKAIPLLIDSEEVKFLNEFIATSMKGVESVIDSWEEGSKYAHQVRKLGASLPSRLAQANRAGEGLAVLCHGDMFVNNILFRGGAGGPAVRLVDFQLSRVGSFADDLAGFLVSAVDDDVLGRHWERVGEQYREALNAALLALGHGARALSQEAVRDAMRAQRAVAQFALFHMLPRSRAPAAVHLHAAGPVFHAPAYRALLALLLPRFRALGWLDEFYNAAVNHENRIPSWLNRDYFQLLLQQQSTGADLRVEGVHVTKPKGKSTSTTDFFQAAVEIPNSSGVETKFFVLRCPGNVVFAKMPAKSCMLEMEIPVLGKQISAAEKSIASGIKSSQTFSPLDQTENSRSYTHKRIQVKTVFHHKSPDLKFCLAVIHLLALLHVASMIATGGNNSKISDIATSHVPKEYITTSIKTIFPHLATLQTEQKEKENGPCETRDERVLLDSQEAIVKSDEIQLDAQKTTQEHSAEKERKLNAVANERIRRDSHSSKYRLNEGKKQRHEQDVSKFNNIGHKINKTISRASYVNELSYPAERVDARGNTTELSEESFKTIPRLSDLTSSYQVRREDLQSRLGAPFPVDRISFFRVPPQASFSKEVDSRNTKNSSVVPISCHVWGTVYSTKGSYPPAAVHQPAHQQLCAHLNIIGNDFAVLI</sequence>
<organism evidence="2 3">
    <name type="scientific">Gryllus longicercus</name>
    <dbReference type="NCBI Taxonomy" id="2509291"/>
    <lineage>
        <taxon>Eukaryota</taxon>
        <taxon>Metazoa</taxon>
        <taxon>Ecdysozoa</taxon>
        <taxon>Arthropoda</taxon>
        <taxon>Hexapoda</taxon>
        <taxon>Insecta</taxon>
        <taxon>Pterygota</taxon>
        <taxon>Neoptera</taxon>
        <taxon>Polyneoptera</taxon>
        <taxon>Orthoptera</taxon>
        <taxon>Ensifera</taxon>
        <taxon>Gryllidea</taxon>
        <taxon>Grylloidea</taxon>
        <taxon>Gryllidae</taxon>
        <taxon>Gryllinae</taxon>
        <taxon>Gryllus</taxon>
    </lineage>
</organism>
<dbReference type="InterPro" id="IPR011009">
    <property type="entry name" value="Kinase-like_dom_sf"/>
</dbReference>
<reference evidence="2 3" key="1">
    <citation type="submission" date="2024-03" db="EMBL/GenBank/DDBJ databases">
        <title>The genome assembly and annotation of the cricket Gryllus longicercus Weissman &amp; Gray.</title>
        <authorList>
            <person name="Szrajer S."/>
            <person name="Gray D."/>
            <person name="Ylla G."/>
        </authorList>
    </citation>
    <scope>NUCLEOTIDE SEQUENCE [LARGE SCALE GENOMIC DNA]</scope>
    <source>
        <strain evidence="2">DAG 2021-001</strain>
        <tissue evidence="2">Whole body minus gut</tissue>
    </source>
</reference>